<reference evidence="19" key="1">
    <citation type="submission" date="2009-09" db="EMBL/GenBank/DDBJ databases">
        <title>The complete genome of Nakamurella multipartita DSM 44233.</title>
        <authorList>
            <consortium name="US DOE Joint Genome Institute (JGI-PGF)"/>
            <person name="Lucas S."/>
            <person name="Copeland A."/>
            <person name="Lapidus A."/>
            <person name="Glavina del Rio T."/>
            <person name="Dalin E."/>
            <person name="Tice H."/>
            <person name="Bruce D."/>
            <person name="Goodwin L."/>
            <person name="Pitluck S."/>
            <person name="Kyrpides N."/>
            <person name="Mavromatis K."/>
            <person name="Ivanova N."/>
            <person name="Ovchinnikova G."/>
            <person name="Sims D."/>
            <person name="Meincke L."/>
            <person name="Brettin T."/>
            <person name="Detter J.C."/>
            <person name="Han C."/>
            <person name="Larimer F."/>
            <person name="Land M."/>
            <person name="Hauser L."/>
            <person name="Markowitz V."/>
            <person name="Cheng J.-F."/>
            <person name="Hugenholtz P."/>
            <person name="Woyke T."/>
            <person name="Wu D."/>
            <person name="Klenk H.-P."/>
            <person name="Eisen J.A."/>
        </authorList>
    </citation>
    <scope>NUCLEOTIDE SEQUENCE [LARGE SCALE GENOMIC DNA]</scope>
    <source>
        <strain evidence="19">ATCC 700099 / DSM 44233 / CIP 104796 / JCM 9543 / NBRC 105858 / Y-104</strain>
    </source>
</reference>
<organism evidence="18 19">
    <name type="scientific">Nakamurella multipartita (strain ATCC 700099 / DSM 44233 / CIP 104796 / JCM 9543 / NBRC 105858 / Y-104)</name>
    <name type="common">Microsphaera multipartita</name>
    <dbReference type="NCBI Taxonomy" id="479431"/>
    <lineage>
        <taxon>Bacteria</taxon>
        <taxon>Bacillati</taxon>
        <taxon>Actinomycetota</taxon>
        <taxon>Actinomycetes</taxon>
        <taxon>Nakamurellales</taxon>
        <taxon>Nakamurellaceae</taxon>
        <taxon>Nakamurella</taxon>
    </lineage>
</organism>
<evidence type="ECO:0000256" key="7">
    <source>
        <dbReference type="ARBA" id="ARBA00022692"/>
    </source>
</evidence>
<feature type="transmembrane region" description="Helical" evidence="15">
    <location>
        <begin position="484"/>
        <end position="507"/>
    </location>
</feature>
<dbReference type="Gene3D" id="3.40.50.720">
    <property type="entry name" value="NAD(P)-binding Rossmann-like Domain"/>
    <property type="match status" value="2"/>
</dbReference>
<keyword evidence="12" id="KW-0520">NAD</keyword>
<feature type="transmembrane region" description="Helical" evidence="15">
    <location>
        <begin position="431"/>
        <end position="449"/>
    </location>
</feature>
<keyword evidence="10" id="KW-1278">Translocase</keyword>
<dbReference type="EMBL" id="CP001737">
    <property type="protein sequence ID" value="ACV77484.1"/>
    <property type="molecule type" value="Genomic_DNA"/>
</dbReference>
<evidence type="ECO:0000313" key="18">
    <source>
        <dbReference type="EMBL" id="ACV77484.1"/>
    </source>
</evidence>
<keyword evidence="9" id="KW-0521">NADP</keyword>
<dbReference type="EC" id="7.1.1.1" evidence="4"/>
<dbReference type="PANTHER" id="PTHR10160:SF19">
    <property type="entry name" value="PROTON-TRANSLOCATING NAD(P)(+) TRANSHYDROGENASE"/>
    <property type="match status" value="1"/>
</dbReference>
<feature type="domain" description="Alanine dehydrogenase/pyridine nucleotide transhydrogenase NAD(H)-binding" evidence="16">
    <location>
        <begin position="146"/>
        <end position="310"/>
    </location>
</feature>
<dbReference type="PROSITE" id="PS00837">
    <property type="entry name" value="ALADH_PNT_2"/>
    <property type="match status" value="1"/>
</dbReference>
<evidence type="ECO:0000256" key="12">
    <source>
        <dbReference type="ARBA" id="ARBA00023027"/>
    </source>
</evidence>
<name>C8XBM2_NAKMY</name>
<keyword evidence="13 15" id="KW-0472">Membrane</keyword>
<dbReference type="GO" id="GO:0016491">
    <property type="term" value="F:oxidoreductase activity"/>
    <property type="evidence" value="ECO:0007669"/>
    <property type="project" value="InterPro"/>
</dbReference>
<dbReference type="NCBIfam" id="NF006942">
    <property type="entry name" value="PRK09424.1"/>
    <property type="match status" value="1"/>
</dbReference>
<evidence type="ECO:0000256" key="5">
    <source>
        <dbReference type="ARBA" id="ARBA00022475"/>
    </source>
</evidence>
<protein>
    <recommendedName>
        <fullName evidence="4">proton-translocating NAD(P)(+) transhydrogenase</fullName>
        <ecNumber evidence="4">7.1.1.1</ecNumber>
    </recommendedName>
</protein>
<evidence type="ECO:0000313" key="19">
    <source>
        <dbReference type="Proteomes" id="UP000002218"/>
    </source>
</evidence>
<evidence type="ECO:0000256" key="6">
    <source>
        <dbReference type="ARBA" id="ARBA00022519"/>
    </source>
</evidence>
<dbReference type="InterPro" id="IPR007698">
    <property type="entry name" value="AlaDH/PNT_NAD(H)-bd"/>
</dbReference>
<dbReference type="GO" id="GO:0005886">
    <property type="term" value="C:plasma membrane"/>
    <property type="evidence" value="ECO:0007669"/>
    <property type="project" value="UniProtKB-SubCell"/>
</dbReference>
<evidence type="ECO:0000256" key="13">
    <source>
        <dbReference type="ARBA" id="ARBA00023136"/>
    </source>
</evidence>
<keyword evidence="5" id="KW-1003">Cell membrane</keyword>
<dbReference type="GO" id="GO:0006740">
    <property type="term" value="P:NADPH regeneration"/>
    <property type="evidence" value="ECO:0007669"/>
    <property type="project" value="TreeGrafter"/>
</dbReference>
<dbReference type="InterPro" id="IPR008143">
    <property type="entry name" value="Ala_DH/PNT_CS2"/>
</dbReference>
<feature type="domain" description="Alanine dehydrogenase/pyridine nucleotide transhydrogenase N-terminal" evidence="17">
    <location>
        <begin position="4"/>
        <end position="137"/>
    </location>
</feature>
<accession>C8XBM2</accession>
<comment type="catalytic activity">
    <reaction evidence="14">
        <text>NAD(+) + NADPH + H(+)(in) = NADH + NADP(+) + H(+)(out)</text>
        <dbReference type="Rhea" id="RHEA:47992"/>
        <dbReference type="ChEBI" id="CHEBI:15378"/>
        <dbReference type="ChEBI" id="CHEBI:57540"/>
        <dbReference type="ChEBI" id="CHEBI:57783"/>
        <dbReference type="ChEBI" id="CHEBI:57945"/>
        <dbReference type="ChEBI" id="CHEBI:58349"/>
        <dbReference type="EC" id="7.1.1.1"/>
    </reaction>
</comment>
<comment type="subcellular location">
    <subcellularLocation>
        <location evidence="2">Cell inner membrane</location>
        <topology evidence="2">Multi-pass membrane protein</topology>
    </subcellularLocation>
</comment>
<comment type="similarity">
    <text evidence="3">Belongs to the AlaDH/PNT family.</text>
</comment>
<dbReference type="SUPFAM" id="SSF52283">
    <property type="entry name" value="Formate/glycerate dehydrogenase catalytic domain-like"/>
    <property type="match status" value="1"/>
</dbReference>
<keyword evidence="11 15" id="KW-1133">Transmembrane helix</keyword>
<comment type="function">
    <text evidence="1">The transhydrogenation between NADH and NADP is coupled to respiration and ATP hydrolysis and functions as a proton pump across the membrane.</text>
</comment>
<dbReference type="OrthoDB" id="9804592at2"/>
<dbReference type="InterPro" id="IPR024605">
    <property type="entry name" value="NADP_transhyd_a_C"/>
</dbReference>
<keyword evidence="7 15" id="KW-0812">Transmembrane</keyword>
<evidence type="ECO:0000259" key="17">
    <source>
        <dbReference type="SMART" id="SM01003"/>
    </source>
</evidence>
<evidence type="ECO:0000256" key="11">
    <source>
        <dbReference type="ARBA" id="ARBA00022989"/>
    </source>
</evidence>
<dbReference type="InterPro" id="IPR007886">
    <property type="entry name" value="AlaDH/PNT_N"/>
</dbReference>
<dbReference type="PANTHER" id="PTHR10160">
    <property type="entry name" value="NAD(P) TRANSHYDROGENASE"/>
    <property type="match status" value="1"/>
</dbReference>
<dbReference type="AlphaFoldDB" id="C8XBM2"/>
<dbReference type="eggNOG" id="COG3288">
    <property type="taxonomic scope" value="Bacteria"/>
</dbReference>
<dbReference type="HOGENOM" id="CLU_003376_2_1_11"/>
<dbReference type="Pfam" id="PF01262">
    <property type="entry name" value="AlaDh_PNT_C"/>
    <property type="match status" value="1"/>
</dbReference>
<dbReference type="STRING" id="479431.Namu_1076"/>
<dbReference type="SMART" id="SM01002">
    <property type="entry name" value="AlaDh_PNT_C"/>
    <property type="match status" value="1"/>
</dbReference>
<dbReference type="InterPro" id="IPR026255">
    <property type="entry name" value="NADP_transhyd_a"/>
</dbReference>
<feature type="transmembrane region" description="Helical" evidence="15">
    <location>
        <begin position="166"/>
        <end position="187"/>
    </location>
</feature>
<evidence type="ECO:0000256" key="3">
    <source>
        <dbReference type="ARBA" id="ARBA00005689"/>
    </source>
</evidence>
<dbReference type="SUPFAM" id="SSF51735">
    <property type="entry name" value="NAD(P)-binding Rossmann-fold domains"/>
    <property type="match status" value="1"/>
</dbReference>
<evidence type="ECO:0000256" key="4">
    <source>
        <dbReference type="ARBA" id="ARBA00012943"/>
    </source>
</evidence>
<keyword evidence="8" id="KW-0547">Nucleotide-binding</keyword>
<dbReference type="GO" id="GO:0050661">
    <property type="term" value="F:NADP binding"/>
    <property type="evidence" value="ECO:0007669"/>
    <property type="project" value="TreeGrafter"/>
</dbReference>
<feature type="transmembrane region" description="Helical" evidence="15">
    <location>
        <begin position="408"/>
        <end position="425"/>
    </location>
</feature>
<dbReference type="Pfam" id="PF12769">
    <property type="entry name" value="PNTB_4TM"/>
    <property type="match status" value="1"/>
</dbReference>
<sequence>MRIGIPREEQPGETLVAATPKTTAKLIALGYDVIVEAGAGVAAKFPDEAFVQAGASIGTSAQVWSADVVAKVNEPSPAEVARLAEGGTVVARMTPDDHPELIEALQAKRATGLNLLAIPRISRAQSMDVLSTMSNIAGYRGVIEAAEAYGGMFAGQVTAAGKTQPATVFIIGAGVAGLAAIGAAVSLGAQVRAFDVRPEVGEQIESMGATFVQAAAAQQQVSADGYAQKLTEDQEAATARMYAQESAKADIVITTALVRGWAPTTITAEMVAGMKPGSVIVDLAAVGGGNCEATVPGEKVVTDNGVTIIGYTDLTSRMPAHTAQLYGTNIVNLLTLLTPGKDGQLVLDMDDVVQRAISVTHDGQVLWPPPPVQVSAAPKAAEVSAAEKPHLPTAAELAEQAKRKQQRLYAWFGVAAVLVGLAITFSPASFLGYFTVFILAVFVGFYVITNVSASLHTPLMAQTNAISGIILVGALLQLGSTNVLVVVLAFIAATVASINIFGGFAVAGRMISMFRKDA</sequence>
<dbReference type="Proteomes" id="UP000002218">
    <property type="component" value="Chromosome"/>
</dbReference>
<evidence type="ECO:0000256" key="10">
    <source>
        <dbReference type="ARBA" id="ARBA00022967"/>
    </source>
</evidence>
<dbReference type="InterPro" id="IPR036291">
    <property type="entry name" value="NAD(P)-bd_dom_sf"/>
</dbReference>
<dbReference type="CDD" id="cd05304">
    <property type="entry name" value="Rubrum_tdh"/>
    <property type="match status" value="1"/>
</dbReference>
<dbReference type="NCBIfam" id="TIGR00561">
    <property type="entry name" value="pntA"/>
    <property type="match status" value="1"/>
</dbReference>
<gene>
    <name evidence="18" type="ordered locus">Namu_1076</name>
</gene>
<evidence type="ECO:0000256" key="15">
    <source>
        <dbReference type="SAM" id="Phobius"/>
    </source>
</evidence>
<dbReference type="GO" id="GO:0008750">
    <property type="term" value="F:proton-translocating NAD(P)+ transhydrogenase activity"/>
    <property type="evidence" value="ECO:0007669"/>
    <property type="project" value="UniProtKB-EC"/>
</dbReference>
<keyword evidence="19" id="KW-1185">Reference proteome</keyword>
<evidence type="ECO:0000259" key="16">
    <source>
        <dbReference type="SMART" id="SM01002"/>
    </source>
</evidence>
<dbReference type="FunCoup" id="C8XBM2">
    <property type="interactions" value="1"/>
</dbReference>
<dbReference type="SMART" id="SM01003">
    <property type="entry name" value="AlaDh_PNT_N"/>
    <property type="match status" value="1"/>
</dbReference>
<evidence type="ECO:0000256" key="1">
    <source>
        <dbReference type="ARBA" id="ARBA00003943"/>
    </source>
</evidence>
<dbReference type="PIRSF" id="PIRSF000203">
    <property type="entry name" value="NADP_transhydrogenase_alpha"/>
    <property type="match status" value="1"/>
</dbReference>
<dbReference type="KEGG" id="nml:Namu_1076"/>
<evidence type="ECO:0000256" key="8">
    <source>
        <dbReference type="ARBA" id="ARBA00022741"/>
    </source>
</evidence>
<feature type="transmembrane region" description="Helical" evidence="15">
    <location>
        <begin position="461"/>
        <end position="478"/>
    </location>
</feature>
<evidence type="ECO:0000256" key="2">
    <source>
        <dbReference type="ARBA" id="ARBA00004429"/>
    </source>
</evidence>
<dbReference type="RefSeq" id="WP_015746398.1">
    <property type="nucleotide sequence ID" value="NC_013235.1"/>
</dbReference>
<dbReference type="InParanoid" id="C8XBM2"/>
<evidence type="ECO:0000256" key="14">
    <source>
        <dbReference type="ARBA" id="ARBA00048202"/>
    </source>
</evidence>
<evidence type="ECO:0000256" key="9">
    <source>
        <dbReference type="ARBA" id="ARBA00022857"/>
    </source>
</evidence>
<dbReference type="Pfam" id="PF05222">
    <property type="entry name" value="AlaDh_PNT_N"/>
    <property type="match status" value="1"/>
</dbReference>
<keyword evidence="6" id="KW-0997">Cell inner membrane</keyword>
<proteinExistence type="inferred from homology"/>
<reference evidence="18 19" key="2">
    <citation type="journal article" date="2010" name="Stand. Genomic Sci.">
        <title>Complete genome sequence of Nakamurella multipartita type strain (Y-104).</title>
        <authorList>
            <person name="Tice H."/>
            <person name="Mayilraj S."/>
            <person name="Sims D."/>
            <person name="Lapidus A."/>
            <person name="Nolan M."/>
            <person name="Lucas S."/>
            <person name="Glavina Del Rio T."/>
            <person name="Copeland A."/>
            <person name="Cheng J.F."/>
            <person name="Meincke L."/>
            <person name="Bruce D."/>
            <person name="Goodwin L."/>
            <person name="Pitluck S."/>
            <person name="Ivanova N."/>
            <person name="Mavromatis K."/>
            <person name="Ovchinnikova G."/>
            <person name="Pati A."/>
            <person name="Chen A."/>
            <person name="Palaniappan K."/>
            <person name="Land M."/>
            <person name="Hauser L."/>
            <person name="Chang Y.J."/>
            <person name="Jeffries C.D."/>
            <person name="Detter J.C."/>
            <person name="Brettin T."/>
            <person name="Rohde M."/>
            <person name="Goker M."/>
            <person name="Bristow J."/>
            <person name="Eisen J.A."/>
            <person name="Markowitz V."/>
            <person name="Hugenholtz P."/>
            <person name="Kyrpides N.C."/>
            <person name="Klenk H.P."/>
            <person name="Chen F."/>
        </authorList>
    </citation>
    <scope>NUCLEOTIDE SEQUENCE [LARGE SCALE GENOMIC DNA]</scope>
    <source>
        <strain evidence="19">ATCC 700099 / DSM 44233 / CIP 104796 / JCM 9543 / NBRC 105858 / Y-104</strain>
    </source>
</reference>